<keyword evidence="6" id="KW-1185">Reference proteome</keyword>
<evidence type="ECO:0000313" key="5">
    <source>
        <dbReference type="EMBL" id="KAB0406783.1"/>
    </source>
</evidence>
<dbReference type="OrthoDB" id="6501018at2759"/>
<dbReference type="InterPro" id="IPR010622">
    <property type="entry name" value="FAST_Leu-rich"/>
</dbReference>
<dbReference type="GO" id="GO:0044528">
    <property type="term" value="P:regulation of mitochondrial mRNA stability"/>
    <property type="evidence" value="ECO:0007669"/>
    <property type="project" value="InterPro"/>
</dbReference>
<dbReference type="GO" id="GO:0005759">
    <property type="term" value="C:mitochondrial matrix"/>
    <property type="evidence" value="ECO:0007669"/>
    <property type="project" value="TreeGrafter"/>
</dbReference>
<accession>A0A6A1QIW5</accession>
<evidence type="ECO:0000259" key="4">
    <source>
        <dbReference type="PROSITE" id="PS51286"/>
    </source>
</evidence>
<feature type="domain" description="RAP" evidence="4">
    <location>
        <begin position="493"/>
        <end position="551"/>
    </location>
</feature>
<organism evidence="5 6">
    <name type="scientific">Balaenoptera physalus</name>
    <name type="common">Fin whale</name>
    <name type="synonym">Balaena physalus</name>
    <dbReference type="NCBI Taxonomy" id="9770"/>
    <lineage>
        <taxon>Eukaryota</taxon>
        <taxon>Metazoa</taxon>
        <taxon>Chordata</taxon>
        <taxon>Craniata</taxon>
        <taxon>Vertebrata</taxon>
        <taxon>Euteleostomi</taxon>
        <taxon>Mammalia</taxon>
        <taxon>Eutheria</taxon>
        <taxon>Laurasiatheria</taxon>
        <taxon>Artiodactyla</taxon>
        <taxon>Whippomorpha</taxon>
        <taxon>Cetacea</taxon>
        <taxon>Mysticeti</taxon>
        <taxon>Balaenopteridae</taxon>
        <taxon>Balaenoptera</taxon>
    </lineage>
</organism>
<dbReference type="SMART" id="SM00952">
    <property type="entry name" value="RAP"/>
    <property type="match status" value="1"/>
</dbReference>
<evidence type="ECO:0000256" key="1">
    <source>
        <dbReference type="ARBA" id="ARBA00004173"/>
    </source>
</evidence>
<sequence>EASLPAPRATMAARLVKRCTCLLREATRLAPAVSPVGQLRLARGAQKLLTSSATSSSSRLPGPLSELVEKEQVFTPYPERQEVDQLIEKATRPEELLELLGGGHCLHQNHAALMLIQLSRLLSEKPKDKALLLQDARFQQLLHLVNSQITAVWHGTLVKLLRSLYALGLPATSKELRSVEQEVRWRMRRLKYKHLAFLAESSATYMQEQGSRELLAELLVHLERRWAEIDDSRMVVAMMMKTGLLSESLMTRLEDKCLELVEQFGPEELRKVLVTLAAQKRRSVPLLRAISYHLVQKPFPLTKGILLDLAYAYGKLGFHQTQVFQRLAADLLPHTPSLTSSEVARCTKSFAFLKWLNLPLFEAFAQHVLDRAQSITLPHLYNMLLAFARVNFHPEREDSFFSLVHEKLGSELAGLEPAVQVDVGLCSSIVGAGLSAQLDAKGQSPTRFHSVLSLDAEVLLDTDSQLLPLRAFVAPHLALPSGSQPLPAGAKRLAFLRWEFPNFNSRSKDLLGRFVMARRHLLAAGFLLVDVPYYEWLELKSEWQKSAYLKDKMRKAVAEELAK</sequence>
<feature type="non-terminal residue" evidence="5">
    <location>
        <position position="1"/>
    </location>
</feature>
<protein>
    <recommendedName>
        <fullName evidence="4">RAP domain-containing protein</fullName>
    </recommendedName>
</protein>
<evidence type="ECO:0000256" key="2">
    <source>
        <dbReference type="ARBA" id="ARBA00023128"/>
    </source>
</evidence>
<dbReference type="PANTHER" id="PTHR21228">
    <property type="entry name" value="FAST LEU-RICH DOMAIN-CONTAINING"/>
    <property type="match status" value="1"/>
</dbReference>
<comment type="caution">
    <text evidence="5">The sequence shown here is derived from an EMBL/GenBank/DDBJ whole genome shotgun (WGS) entry which is preliminary data.</text>
</comment>
<gene>
    <name evidence="5" type="ORF">E2I00_017024</name>
</gene>
<dbReference type="GO" id="GO:0000963">
    <property type="term" value="P:mitochondrial RNA processing"/>
    <property type="evidence" value="ECO:0007669"/>
    <property type="project" value="TreeGrafter"/>
</dbReference>
<dbReference type="PANTHER" id="PTHR21228:SF59">
    <property type="entry name" value="FAST KINASE DOMAIN-CONTAINING PROTEIN 4"/>
    <property type="match status" value="1"/>
</dbReference>
<proteinExistence type="predicted"/>
<dbReference type="InterPro" id="IPR013584">
    <property type="entry name" value="RAP"/>
</dbReference>
<dbReference type="PROSITE" id="PS51286">
    <property type="entry name" value="RAP"/>
    <property type="match status" value="1"/>
</dbReference>
<evidence type="ECO:0000313" key="6">
    <source>
        <dbReference type="Proteomes" id="UP000437017"/>
    </source>
</evidence>
<dbReference type="CDD" id="cd23739">
    <property type="entry name" value="TBRG4-like_N"/>
    <property type="match status" value="1"/>
</dbReference>
<dbReference type="Proteomes" id="UP000437017">
    <property type="component" value="Unassembled WGS sequence"/>
</dbReference>
<reference evidence="5 6" key="1">
    <citation type="journal article" date="2019" name="PLoS ONE">
        <title>Genomic analyses reveal an absence of contemporary introgressive admixture between fin whales and blue whales, despite known hybrids.</title>
        <authorList>
            <person name="Westbury M.V."/>
            <person name="Petersen B."/>
            <person name="Lorenzen E.D."/>
        </authorList>
    </citation>
    <scope>NUCLEOTIDE SEQUENCE [LARGE SCALE GENOMIC DNA]</scope>
    <source>
        <strain evidence="5">FinWhale-01</strain>
    </source>
</reference>
<name>A0A6A1QIW5_BALPH</name>
<dbReference type="Pfam" id="PF08373">
    <property type="entry name" value="RAP"/>
    <property type="match status" value="1"/>
</dbReference>
<dbReference type="GO" id="GO:0035770">
    <property type="term" value="C:ribonucleoprotein granule"/>
    <property type="evidence" value="ECO:0007669"/>
    <property type="project" value="TreeGrafter"/>
</dbReference>
<comment type="subcellular location">
    <subcellularLocation>
        <location evidence="1">Mitochondrion</location>
    </subcellularLocation>
</comment>
<comment type="function">
    <text evidence="3">Plays a role in processing of mitochondrial RNA precursors and in stabilization of a subset of mature mitochondrial RNA species, such as MT-CO1, MT-CO2, MT-CYB, MT-CO3, MT-ND3, MT-ND5 and MT-ATP8/6. May play a role in cell cycle progression.</text>
</comment>
<dbReference type="GO" id="GO:0003723">
    <property type="term" value="F:RNA binding"/>
    <property type="evidence" value="ECO:0007669"/>
    <property type="project" value="TreeGrafter"/>
</dbReference>
<dbReference type="Pfam" id="PF06743">
    <property type="entry name" value="FAST_1"/>
    <property type="match status" value="1"/>
</dbReference>
<dbReference type="EMBL" id="SGJD01000134">
    <property type="protein sequence ID" value="KAB0406783.1"/>
    <property type="molecule type" value="Genomic_DNA"/>
</dbReference>
<evidence type="ECO:0000256" key="3">
    <source>
        <dbReference type="ARBA" id="ARBA00045209"/>
    </source>
</evidence>
<dbReference type="AlphaFoldDB" id="A0A6A1QIW5"/>
<dbReference type="InterPro" id="IPR050870">
    <property type="entry name" value="FAST_kinase"/>
</dbReference>
<keyword evidence="2" id="KW-0496">Mitochondrion</keyword>